<evidence type="ECO:0000256" key="4">
    <source>
        <dbReference type="ARBA" id="ARBA00022741"/>
    </source>
</evidence>
<dbReference type="SMART" id="SM00382">
    <property type="entry name" value="AAA"/>
    <property type="match status" value="1"/>
</dbReference>
<proteinExistence type="inferred from homology"/>
<evidence type="ECO:0000256" key="3">
    <source>
        <dbReference type="ARBA" id="ARBA00022475"/>
    </source>
</evidence>
<evidence type="ECO:0000313" key="10">
    <source>
        <dbReference type="Proteomes" id="UP000707477"/>
    </source>
</evidence>
<dbReference type="InterPro" id="IPR003439">
    <property type="entry name" value="ABC_transporter-like_ATP-bd"/>
</dbReference>
<dbReference type="InterPro" id="IPR015856">
    <property type="entry name" value="ABC_transpr_CbiO/EcfA_su"/>
</dbReference>
<evidence type="ECO:0000256" key="5">
    <source>
        <dbReference type="ARBA" id="ARBA00022840"/>
    </source>
</evidence>
<dbReference type="EMBL" id="JAAVSD010000014">
    <property type="protein sequence ID" value="NLR29776.1"/>
    <property type="molecule type" value="Genomic_DNA"/>
</dbReference>
<dbReference type="Pfam" id="PF00005">
    <property type="entry name" value="ABC_tran"/>
    <property type="match status" value="1"/>
</dbReference>
<evidence type="ECO:0000256" key="6">
    <source>
        <dbReference type="ARBA" id="ARBA00022967"/>
    </source>
</evidence>
<reference evidence="9 10" key="1">
    <citation type="submission" date="2020-03" db="EMBL/GenBank/DDBJ databases">
        <authorList>
            <person name="Zhang Z."/>
            <person name="Guo Z."/>
            <person name="Hou Q."/>
            <person name="Shen X."/>
        </authorList>
    </citation>
    <scope>NUCLEOTIDE SEQUENCE [LARGE SCALE GENOMIC DNA]</scope>
    <source>
        <strain evidence="9 10">HBUAS51329</strain>
    </source>
</reference>
<comment type="caution">
    <text evidence="9">The sequence shown here is derived from an EMBL/GenBank/DDBJ whole genome shotgun (WGS) entry which is preliminary data.</text>
</comment>
<dbReference type="Proteomes" id="UP000707477">
    <property type="component" value="Unassembled WGS sequence"/>
</dbReference>
<dbReference type="CDD" id="cd03225">
    <property type="entry name" value="ABC_cobalt_CbiO_domain1"/>
    <property type="match status" value="1"/>
</dbReference>
<sequence length="264" mass="29123">MAIVELKNISFSYTPEQEIIHDLSLAFDSGSATAIVGQNGAGKTTTVKLINHLLIPSQGQVLINGHDSRELTTAKVSQQVGYAFQNPDDQIFNNSIRKEIAYGPKENGIKGEALEKKVIQAAELTGLRDFLDEHPYNFPYSLRKFITIASLVAMDPDVYIFDEPTAGQDHISRQRLAGIIKTLKSQGKCIIIITHDMNFVAENFQRVVVLSEHKILRDGTPQEIFTDTDLMTRANIEPPAVLNIANQARLSAVPLTVAELVNAL</sequence>
<accession>A0ABX1L419</accession>
<dbReference type="InterPro" id="IPR050095">
    <property type="entry name" value="ECF_ABC_transporter_ATP-bd"/>
</dbReference>
<comment type="similarity">
    <text evidence="1">Belongs to the ABC transporter superfamily.</text>
</comment>
<dbReference type="RefSeq" id="WP_168850268.1">
    <property type="nucleotide sequence ID" value="NZ_JAAVSD010000014.1"/>
</dbReference>
<evidence type="ECO:0000256" key="2">
    <source>
        <dbReference type="ARBA" id="ARBA00022448"/>
    </source>
</evidence>
<keyword evidence="7" id="KW-0472">Membrane</keyword>
<dbReference type="PANTHER" id="PTHR43553:SF24">
    <property type="entry name" value="ENERGY-COUPLING FACTOR TRANSPORTER ATP-BINDING PROTEIN ECFA1"/>
    <property type="match status" value="1"/>
</dbReference>
<keyword evidence="6" id="KW-1278">Translocase</keyword>
<keyword evidence="5 9" id="KW-0067">ATP-binding</keyword>
<evidence type="ECO:0000256" key="7">
    <source>
        <dbReference type="ARBA" id="ARBA00023136"/>
    </source>
</evidence>
<keyword evidence="10" id="KW-1185">Reference proteome</keyword>
<evidence type="ECO:0000313" key="9">
    <source>
        <dbReference type="EMBL" id="NLR29776.1"/>
    </source>
</evidence>
<dbReference type="PROSITE" id="PS50893">
    <property type="entry name" value="ABC_TRANSPORTER_2"/>
    <property type="match status" value="1"/>
</dbReference>
<feature type="domain" description="ABC transporter" evidence="8">
    <location>
        <begin position="4"/>
        <end position="237"/>
    </location>
</feature>
<name>A0ABX1L419_9LACO</name>
<evidence type="ECO:0000259" key="8">
    <source>
        <dbReference type="PROSITE" id="PS50893"/>
    </source>
</evidence>
<dbReference type="InterPro" id="IPR003593">
    <property type="entry name" value="AAA+_ATPase"/>
</dbReference>
<dbReference type="InterPro" id="IPR027417">
    <property type="entry name" value="P-loop_NTPase"/>
</dbReference>
<dbReference type="PANTHER" id="PTHR43553">
    <property type="entry name" value="HEAVY METAL TRANSPORTER"/>
    <property type="match status" value="1"/>
</dbReference>
<gene>
    <name evidence="9" type="ORF">HEQ44_06220</name>
</gene>
<dbReference type="Gene3D" id="3.40.50.300">
    <property type="entry name" value="P-loop containing nucleotide triphosphate hydrolases"/>
    <property type="match status" value="1"/>
</dbReference>
<keyword evidence="4" id="KW-0547">Nucleotide-binding</keyword>
<dbReference type="SUPFAM" id="SSF52540">
    <property type="entry name" value="P-loop containing nucleoside triphosphate hydrolases"/>
    <property type="match status" value="1"/>
</dbReference>
<keyword evidence="2" id="KW-0813">Transport</keyword>
<keyword evidence="3" id="KW-1003">Cell membrane</keyword>
<evidence type="ECO:0000256" key="1">
    <source>
        <dbReference type="ARBA" id="ARBA00005417"/>
    </source>
</evidence>
<dbReference type="GO" id="GO:0005524">
    <property type="term" value="F:ATP binding"/>
    <property type="evidence" value="ECO:0007669"/>
    <property type="project" value="UniProtKB-KW"/>
</dbReference>
<organism evidence="9 10">
    <name type="scientific">Levilactobacillus tujiorum</name>
    <dbReference type="NCBI Taxonomy" id="2912243"/>
    <lineage>
        <taxon>Bacteria</taxon>
        <taxon>Bacillati</taxon>
        <taxon>Bacillota</taxon>
        <taxon>Bacilli</taxon>
        <taxon>Lactobacillales</taxon>
        <taxon>Lactobacillaceae</taxon>
        <taxon>Levilactobacillus</taxon>
    </lineage>
</organism>
<protein>
    <submittedName>
        <fullName evidence="9">Energy-coupling factor ABC transporter ATP-binding protein</fullName>
    </submittedName>
</protein>